<dbReference type="KEGG" id="cvr:CHLNCDRAFT_135438"/>
<dbReference type="RefSeq" id="XP_005846695.1">
    <property type="nucleotide sequence ID" value="XM_005846633.1"/>
</dbReference>
<organism evidence="3">
    <name type="scientific">Chlorella variabilis</name>
    <name type="common">Green alga</name>
    <dbReference type="NCBI Taxonomy" id="554065"/>
    <lineage>
        <taxon>Eukaryota</taxon>
        <taxon>Viridiplantae</taxon>
        <taxon>Chlorophyta</taxon>
        <taxon>core chlorophytes</taxon>
        <taxon>Trebouxiophyceae</taxon>
        <taxon>Chlorellales</taxon>
        <taxon>Chlorellaceae</taxon>
        <taxon>Chlorella clade</taxon>
        <taxon>Chlorella</taxon>
    </lineage>
</organism>
<dbReference type="SUPFAM" id="SSF49879">
    <property type="entry name" value="SMAD/FHA domain"/>
    <property type="match status" value="1"/>
</dbReference>
<evidence type="ECO:0000259" key="1">
    <source>
        <dbReference type="Pfam" id="PF00498"/>
    </source>
</evidence>
<dbReference type="Proteomes" id="UP000008141">
    <property type="component" value="Unassembled WGS sequence"/>
</dbReference>
<keyword evidence="3" id="KW-1185">Reference proteome</keyword>
<dbReference type="Gene3D" id="2.60.200.20">
    <property type="match status" value="1"/>
</dbReference>
<sequence>MWYLSPGKLRSELACRGLDPKWCKQNEKLCKLLGQVELTGPIGSKRMCSIASHDYKSEEAQDLCIVEHGGIHLVFDAEGSSNPLDSPSLLYVTDLDSECDVMVNGKKLDKGERTPVKPGSVIAMGEEAQYQVQRNVFAHA</sequence>
<accession>E1ZI82</accession>
<gene>
    <name evidence="2" type="ORF">CHLNCDRAFT_135438</name>
</gene>
<dbReference type="InParanoid" id="E1ZI82"/>
<feature type="domain" description="FHA" evidence="1">
    <location>
        <begin position="80"/>
        <end position="125"/>
    </location>
</feature>
<dbReference type="EMBL" id="GL433847">
    <property type="protein sequence ID" value="EFN54593.1"/>
    <property type="molecule type" value="Genomic_DNA"/>
</dbReference>
<dbReference type="InterPro" id="IPR008984">
    <property type="entry name" value="SMAD_FHA_dom_sf"/>
</dbReference>
<protein>
    <submittedName>
        <fullName evidence="2">Expressed protein</fullName>
    </submittedName>
</protein>
<dbReference type="Pfam" id="PF00498">
    <property type="entry name" value="FHA"/>
    <property type="match status" value="1"/>
</dbReference>
<reference evidence="2 3" key="1">
    <citation type="journal article" date="2010" name="Plant Cell">
        <title>The Chlorella variabilis NC64A genome reveals adaptation to photosymbiosis, coevolution with viruses, and cryptic sex.</title>
        <authorList>
            <person name="Blanc G."/>
            <person name="Duncan G."/>
            <person name="Agarkova I."/>
            <person name="Borodovsky M."/>
            <person name="Gurnon J."/>
            <person name="Kuo A."/>
            <person name="Lindquist E."/>
            <person name="Lucas S."/>
            <person name="Pangilinan J."/>
            <person name="Polle J."/>
            <person name="Salamov A."/>
            <person name="Terry A."/>
            <person name="Yamada T."/>
            <person name="Dunigan D.D."/>
            <person name="Grigoriev I.V."/>
            <person name="Claverie J.M."/>
            <person name="Van Etten J.L."/>
        </authorList>
    </citation>
    <scope>NUCLEOTIDE SEQUENCE [LARGE SCALE GENOMIC DNA]</scope>
    <source>
        <strain evidence="2 3">NC64A</strain>
    </source>
</reference>
<evidence type="ECO:0000313" key="3">
    <source>
        <dbReference type="Proteomes" id="UP000008141"/>
    </source>
</evidence>
<dbReference type="InterPro" id="IPR000253">
    <property type="entry name" value="FHA_dom"/>
</dbReference>
<dbReference type="AlphaFoldDB" id="E1ZI82"/>
<dbReference type="OrthoDB" id="506017at2759"/>
<evidence type="ECO:0000313" key="2">
    <source>
        <dbReference type="EMBL" id="EFN54593.1"/>
    </source>
</evidence>
<proteinExistence type="predicted"/>
<dbReference type="GeneID" id="17354167"/>
<name>E1ZI82_CHLVA</name>